<comment type="caution">
    <text evidence="1">The sequence shown here is derived from an EMBL/GenBank/DDBJ whole genome shotgun (WGS) entry which is preliminary data.</text>
</comment>
<sequence length="37" mass="4131">MTELFRKMACETEDAGARRDLMSLRGHQAVCGTSTKE</sequence>
<gene>
    <name evidence="1" type="ORF">APTSU1_001103200</name>
</gene>
<dbReference type="EMBL" id="BAAFST010000011">
    <property type="protein sequence ID" value="GAB1295797.1"/>
    <property type="molecule type" value="Genomic_DNA"/>
</dbReference>
<reference evidence="1 2" key="1">
    <citation type="submission" date="2024-08" db="EMBL/GenBank/DDBJ databases">
        <title>The draft genome of Apodemus speciosus.</title>
        <authorList>
            <person name="Nabeshima K."/>
            <person name="Suzuki S."/>
            <person name="Onuma M."/>
        </authorList>
    </citation>
    <scope>NUCLEOTIDE SEQUENCE [LARGE SCALE GENOMIC DNA]</scope>
    <source>
        <strain evidence="1">IB14-021</strain>
    </source>
</reference>
<keyword evidence="2" id="KW-1185">Reference proteome</keyword>
<organism evidence="1 2">
    <name type="scientific">Apodemus speciosus</name>
    <name type="common">Large Japanese field mouse</name>
    <dbReference type="NCBI Taxonomy" id="105296"/>
    <lineage>
        <taxon>Eukaryota</taxon>
        <taxon>Metazoa</taxon>
        <taxon>Chordata</taxon>
        <taxon>Craniata</taxon>
        <taxon>Vertebrata</taxon>
        <taxon>Euteleostomi</taxon>
        <taxon>Mammalia</taxon>
        <taxon>Eutheria</taxon>
        <taxon>Euarchontoglires</taxon>
        <taxon>Glires</taxon>
        <taxon>Rodentia</taxon>
        <taxon>Myomorpha</taxon>
        <taxon>Muroidea</taxon>
        <taxon>Muridae</taxon>
        <taxon>Murinae</taxon>
        <taxon>Apodemus</taxon>
    </lineage>
</organism>
<proteinExistence type="predicted"/>
<name>A0ABQ0F955_APOSI</name>
<evidence type="ECO:0000313" key="1">
    <source>
        <dbReference type="EMBL" id="GAB1295797.1"/>
    </source>
</evidence>
<protein>
    <submittedName>
        <fullName evidence="1">Uncharacterized protein</fullName>
    </submittedName>
</protein>
<evidence type="ECO:0000313" key="2">
    <source>
        <dbReference type="Proteomes" id="UP001623349"/>
    </source>
</evidence>
<dbReference type="Proteomes" id="UP001623349">
    <property type="component" value="Unassembled WGS sequence"/>
</dbReference>
<accession>A0ABQ0F955</accession>